<evidence type="ECO:0000313" key="1">
    <source>
        <dbReference type="EMBL" id="OVA00231.1"/>
    </source>
</evidence>
<dbReference type="OrthoDB" id="1882251at2759"/>
<dbReference type="PANTHER" id="PTHR33527">
    <property type="entry name" value="OS07G0274300 PROTEIN"/>
    <property type="match status" value="1"/>
</dbReference>
<reference evidence="1 2" key="1">
    <citation type="journal article" date="2017" name="Mol. Plant">
        <title>The Genome of Medicinal Plant Macleaya cordata Provides New Insights into Benzylisoquinoline Alkaloids Metabolism.</title>
        <authorList>
            <person name="Liu X."/>
            <person name="Liu Y."/>
            <person name="Huang P."/>
            <person name="Ma Y."/>
            <person name="Qing Z."/>
            <person name="Tang Q."/>
            <person name="Cao H."/>
            <person name="Cheng P."/>
            <person name="Zheng Y."/>
            <person name="Yuan Z."/>
            <person name="Zhou Y."/>
            <person name="Liu J."/>
            <person name="Tang Z."/>
            <person name="Zhuo Y."/>
            <person name="Zhang Y."/>
            <person name="Yu L."/>
            <person name="Huang J."/>
            <person name="Yang P."/>
            <person name="Peng Q."/>
            <person name="Zhang J."/>
            <person name="Jiang W."/>
            <person name="Zhang Z."/>
            <person name="Lin K."/>
            <person name="Ro D.K."/>
            <person name="Chen X."/>
            <person name="Xiong X."/>
            <person name="Shang Y."/>
            <person name="Huang S."/>
            <person name="Zeng J."/>
        </authorList>
    </citation>
    <scope>NUCLEOTIDE SEQUENCE [LARGE SCALE GENOMIC DNA]</scope>
    <source>
        <strain evidence="2">cv. BLH2017</strain>
        <tissue evidence="1">Root</tissue>
    </source>
</reference>
<dbReference type="Proteomes" id="UP000195402">
    <property type="component" value="Unassembled WGS sequence"/>
</dbReference>
<dbReference type="PANTHER" id="PTHR33527:SF53">
    <property type="entry name" value="OS10G0561000 PROTEIN"/>
    <property type="match status" value="1"/>
</dbReference>
<keyword evidence="2" id="KW-1185">Reference proteome</keyword>
<comment type="caution">
    <text evidence="1">The sequence shown here is derived from an EMBL/GenBank/DDBJ whole genome shotgun (WGS) entry which is preliminary data.</text>
</comment>
<dbReference type="AlphaFoldDB" id="A0A200PPT9"/>
<dbReference type="STRING" id="56857.A0A200PPT9"/>
<organism evidence="1 2">
    <name type="scientific">Macleaya cordata</name>
    <name type="common">Five-seeded plume-poppy</name>
    <name type="synonym">Bocconia cordata</name>
    <dbReference type="NCBI Taxonomy" id="56857"/>
    <lineage>
        <taxon>Eukaryota</taxon>
        <taxon>Viridiplantae</taxon>
        <taxon>Streptophyta</taxon>
        <taxon>Embryophyta</taxon>
        <taxon>Tracheophyta</taxon>
        <taxon>Spermatophyta</taxon>
        <taxon>Magnoliopsida</taxon>
        <taxon>Ranunculales</taxon>
        <taxon>Papaveraceae</taxon>
        <taxon>Papaveroideae</taxon>
        <taxon>Macleaya</taxon>
    </lineage>
</organism>
<dbReference type="InParanoid" id="A0A200PPT9"/>
<dbReference type="OMA" id="VQWANIL"/>
<dbReference type="EMBL" id="MVGT01004346">
    <property type="protein sequence ID" value="OVA00231.1"/>
    <property type="molecule type" value="Genomic_DNA"/>
</dbReference>
<protein>
    <submittedName>
        <fullName evidence="1">Uncharacterized protein</fullName>
    </submittedName>
</protein>
<accession>A0A200PPT9</accession>
<name>A0A200PPT9_MACCD</name>
<proteinExistence type="predicted"/>
<sequence length="295" mass="32997">MSGTGSDDLLRFHIVDRHLFIRLVRFMGKDAALTKMVIALWLLLEELGYKDLIRTIFSKDNSTLDAIFQEATSCLNCMDPNTGVQPTDFNDTPLLYLLLNEPINRRYFYYNRDFLLNGLNHILNSICSVIFDENSLKAVEDPAMNLSVLGAFGEGTSAQGALLGSTSSHSSTTGPVVTTDQTLSTGASPSMNPSANPFVVAESTPKDQRSMFLTFSNGFPLRREEIFQFFTANWGPIVEEVMIERTTRGVAPQFGRVVFNNASIIPRILNNQPTAKFFVNGKDLWARMYSPRKRN</sequence>
<evidence type="ECO:0000313" key="2">
    <source>
        <dbReference type="Proteomes" id="UP000195402"/>
    </source>
</evidence>
<gene>
    <name evidence="1" type="ORF">BVC80_23g32</name>
</gene>